<comment type="caution">
    <text evidence="4">The sequence shown here is derived from an EMBL/GenBank/DDBJ whole genome shotgun (WGS) entry which is preliminary data.</text>
</comment>
<evidence type="ECO:0000256" key="2">
    <source>
        <dbReference type="ARBA" id="ARBA00023163"/>
    </source>
</evidence>
<evidence type="ECO:0000313" key="4">
    <source>
        <dbReference type="EMBL" id="KAF7684256.1"/>
    </source>
</evidence>
<name>A0ABQ7I199_9MICR</name>
<dbReference type="Gene3D" id="3.30.1360.10">
    <property type="entry name" value="RNA polymerase, RBP11-like subunit"/>
    <property type="match status" value="1"/>
</dbReference>
<dbReference type="GO" id="GO:0000428">
    <property type="term" value="C:DNA-directed RNA polymerase complex"/>
    <property type="evidence" value="ECO:0007669"/>
    <property type="project" value="UniProtKB-KW"/>
</dbReference>
<keyword evidence="2" id="KW-0804">Transcription</keyword>
<evidence type="ECO:0000256" key="1">
    <source>
        <dbReference type="ARBA" id="ARBA00022478"/>
    </source>
</evidence>
<evidence type="ECO:0000313" key="5">
    <source>
        <dbReference type="Proteomes" id="UP001516464"/>
    </source>
</evidence>
<dbReference type="InterPro" id="IPR009025">
    <property type="entry name" value="RBP11-like_dimer"/>
</dbReference>
<dbReference type="Proteomes" id="UP001516464">
    <property type="component" value="Unassembled WGS sequence"/>
</dbReference>
<organism evidence="4 5">
    <name type="scientific">Astathelohania contejeani</name>
    <dbReference type="NCBI Taxonomy" id="164912"/>
    <lineage>
        <taxon>Eukaryota</taxon>
        <taxon>Fungi</taxon>
        <taxon>Fungi incertae sedis</taxon>
        <taxon>Microsporidia</taxon>
        <taxon>Astathelohaniidae</taxon>
        <taxon>Astathelohania</taxon>
    </lineage>
</organism>
<sequence>MNEDDSVMEDSEKRVNITSNYMVEFKYEGHTIMNLLRWAISMNFTGEEVDLCGYTIPHPTDQTSSLRIQFKDEDKQNPENLVKKITEGLECIELIGKKLLEDLK</sequence>
<gene>
    <name evidence="4" type="primary">l(2)37Cg</name>
    <name evidence="4" type="ORF">TCON_0540</name>
</gene>
<evidence type="ECO:0000259" key="3">
    <source>
        <dbReference type="Pfam" id="PF13656"/>
    </source>
</evidence>
<dbReference type="Pfam" id="PF13656">
    <property type="entry name" value="RNA_pol_L_2"/>
    <property type="match status" value="1"/>
</dbReference>
<feature type="domain" description="DNA-directed RNA polymerase RBP11-like dimerisation" evidence="3">
    <location>
        <begin position="23"/>
        <end position="90"/>
    </location>
</feature>
<proteinExistence type="predicted"/>
<keyword evidence="5" id="KW-1185">Reference proteome</keyword>
<accession>A0ABQ7I199</accession>
<dbReference type="SUPFAM" id="SSF55257">
    <property type="entry name" value="RBP11-like subunits of RNA polymerase"/>
    <property type="match status" value="1"/>
</dbReference>
<protein>
    <submittedName>
        <fullName evidence="4">DNA-directed RNA polymerases I and III subunit RPAC2</fullName>
    </submittedName>
</protein>
<dbReference type="EMBL" id="SBIQ01000021">
    <property type="protein sequence ID" value="KAF7684256.1"/>
    <property type="molecule type" value="Genomic_DNA"/>
</dbReference>
<keyword evidence="1 4" id="KW-0240">DNA-directed RNA polymerase</keyword>
<dbReference type="InterPro" id="IPR036603">
    <property type="entry name" value="RBP11-like"/>
</dbReference>
<reference evidence="4 5" key="1">
    <citation type="submission" date="2019-01" db="EMBL/GenBank/DDBJ databases">
        <title>Genomes sequencing and comparative genomics of infectious freshwater microsporidia, Cucumispora dikerogammari and Thelohania contejeani.</title>
        <authorList>
            <person name="Cormier A."/>
            <person name="Giraud I."/>
            <person name="Wattier R."/>
            <person name="Teixeira M."/>
            <person name="Grandjean F."/>
            <person name="Rigaud T."/>
            <person name="Cordaux R."/>
        </authorList>
    </citation>
    <scope>NUCLEOTIDE SEQUENCE [LARGE SCALE GENOMIC DNA]</scope>
    <source>
        <strain evidence="4">T1</strain>
        <tissue evidence="4">Spores</tissue>
    </source>
</reference>